<evidence type="ECO:0000256" key="3">
    <source>
        <dbReference type="ARBA" id="ARBA00022801"/>
    </source>
</evidence>
<accession>A0ABQ7TSD9</accession>
<feature type="compositionally biased region" description="Basic and acidic residues" evidence="4">
    <location>
        <begin position="483"/>
        <end position="493"/>
    </location>
</feature>
<gene>
    <name evidence="6" type="ORF">KY290_035658</name>
</gene>
<keyword evidence="2" id="KW-0645">Protease</keyword>
<feature type="region of interest" description="Disordered" evidence="4">
    <location>
        <begin position="483"/>
        <end position="502"/>
    </location>
</feature>
<dbReference type="InterPro" id="IPR015410">
    <property type="entry name" value="DUF1985"/>
</dbReference>
<dbReference type="InterPro" id="IPR038765">
    <property type="entry name" value="Papain-like_cys_pep_sf"/>
</dbReference>
<evidence type="ECO:0000313" key="7">
    <source>
        <dbReference type="Proteomes" id="UP000826656"/>
    </source>
</evidence>
<dbReference type="Pfam" id="PF09331">
    <property type="entry name" value="DUF1985"/>
    <property type="match status" value="1"/>
</dbReference>
<dbReference type="InterPro" id="IPR003653">
    <property type="entry name" value="Peptidase_C48_C"/>
</dbReference>
<dbReference type="PANTHER" id="PTHR48302:SF2">
    <property type="entry name" value="DUF1985 DOMAIN-CONTAINING PROTEIN"/>
    <property type="match status" value="1"/>
</dbReference>
<name>A0ABQ7TSD9_SOLTU</name>
<reference evidence="6 7" key="1">
    <citation type="journal article" date="2021" name="bioRxiv">
        <title>Chromosome-scale and haplotype-resolved genome assembly of a tetraploid potato cultivar.</title>
        <authorList>
            <person name="Sun H."/>
            <person name="Jiao W.-B."/>
            <person name="Krause K."/>
            <person name="Campoy J.A."/>
            <person name="Goel M."/>
            <person name="Folz-Donahue K."/>
            <person name="Kukat C."/>
            <person name="Huettel B."/>
            <person name="Schneeberger K."/>
        </authorList>
    </citation>
    <scope>NUCLEOTIDE SEQUENCE [LARGE SCALE GENOMIC DNA]</scope>
    <source>
        <strain evidence="6">SolTubOtavaFocal</strain>
        <tissue evidence="6">Leaves</tissue>
    </source>
</reference>
<organism evidence="6 7">
    <name type="scientific">Solanum tuberosum</name>
    <name type="common">Potato</name>
    <dbReference type="NCBI Taxonomy" id="4113"/>
    <lineage>
        <taxon>Eukaryota</taxon>
        <taxon>Viridiplantae</taxon>
        <taxon>Streptophyta</taxon>
        <taxon>Embryophyta</taxon>
        <taxon>Tracheophyta</taxon>
        <taxon>Spermatophyta</taxon>
        <taxon>Magnoliopsida</taxon>
        <taxon>eudicotyledons</taxon>
        <taxon>Gunneridae</taxon>
        <taxon>Pentapetalae</taxon>
        <taxon>asterids</taxon>
        <taxon>lamiids</taxon>
        <taxon>Solanales</taxon>
        <taxon>Solanaceae</taxon>
        <taxon>Solanoideae</taxon>
        <taxon>Solaneae</taxon>
        <taxon>Solanum</taxon>
    </lineage>
</organism>
<feature type="compositionally biased region" description="Polar residues" evidence="4">
    <location>
        <begin position="936"/>
        <end position="949"/>
    </location>
</feature>
<feature type="region of interest" description="Disordered" evidence="4">
    <location>
        <begin position="295"/>
        <end position="339"/>
    </location>
</feature>
<evidence type="ECO:0000313" key="6">
    <source>
        <dbReference type="EMBL" id="KAH0736953.1"/>
    </source>
</evidence>
<proteinExistence type="inferred from homology"/>
<protein>
    <recommendedName>
        <fullName evidence="5">Ubiquitin-like protease family profile domain-containing protein</fullName>
    </recommendedName>
</protein>
<comment type="similarity">
    <text evidence="1">Belongs to the peptidase C48 family.</text>
</comment>
<feature type="compositionally biased region" description="Polar residues" evidence="4">
    <location>
        <begin position="312"/>
        <end position="321"/>
    </location>
</feature>
<feature type="compositionally biased region" description="Polar residues" evidence="4">
    <location>
        <begin position="295"/>
        <end position="305"/>
    </location>
</feature>
<feature type="region of interest" description="Disordered" evidence="4">
    <location>
        <begin position="417"/>
        <end position="437"/>
    </location>
</feature>
<feature type="compositionally biased region" description="Basic and acidic residues" evidence="4">
    <location>
        <begin position="421"/>
        <end position="433"/>
    </location>
</feature>
<keyword evidence="7" id="KW-1185">Reference proteome</keyword>
<keyword evidence="3" id="KW-0378">Hydrolase</keyword>
<comment type="caution">
    <text evidence="6">The sequence shown here is derived from an EMBL/GenBank/DDBJ whole genome shotgun (WGS) entry which is preliminary data.</text>
</comment>
<dbReference type="EMBL" id="JAIVGD010000028">
    <property type="protein sequence ID" value="KAH0736953.1"/>
    <property type="molecule type" value="Genomic_DNA"/>
</dbReference>
<dbReference type="Gene3D" id="3.40.395.10">
    <property type="entry name" value="Adenoviral Proteinase, Chain A"/>
    <property type="match status" value="1"/>
</dbReference>
<dbReference type="PANTHER" id="PTHR48302">
    <property type="entry name" value="ULP1 PROTEASE FAMILY, C-TERMINAL CATALYTIC DOMAIN CONTAINING PROTEIN"/>
    <property type="match status" value="1"/>
</dbReference>
<evidence type="ECO:0000256" key="1">
    <source>
        <dbReference type="ARBA" id="ARBA00005234"/>
    </source>
</evidence>
<sequence>MNYVIKKVPAHPLRFIATFNFDFVNEIKKSINEEGVEMFKNTIFGPYLNIPKCNFQGQITKCLLLLEVKHDNKDVLHVRHANGTVLQFGIKEFAIVTGLKCKGNVADFSYPESTPSRLLQRYFPDSTAGITKSRLIQRFVMGNWDTTQDAVQMAILYFINTFILCHLGETSIKIEEFLMVEDCTYELYPWGKIAFDKLITSLRQDFNQSKQMYRLFEIVVKVANGIPRICNWSVVALKPKYEKFMSSIFSENACSNIVPTQDEVEALELPDIQDAHTPEPSTTAVLPNKVQTRASTSGFEDFSTSPHRHLLTKSSRVSGTSSPPPPKRRKKIDTPKTKVLKPELPEQFRPSLNQTFSMPDEAPTPPANVSFAYVSSQVQKDKSVYPDIEELKQHMKEYVDSKFEYLVNLIKANHSEMMNSRNREDDKQPKDLGGKSTPCIVEVSDIGVSDFDVEDQTEDTLKNHQEMKEVSELQSSYANVHHTAETTEHKKDSTTSGTISSETREGMHKLIADLGRLPIPLKPVSAANPQELTNSQILLSDSQLPTDIPITEIVVRSNTNTPLARIRMPSKICKSPYLTSFGSSEKGKEVTEDVIRPKFPFEGCEITNQAPSYLIDEFIEWVTTGLLKTHAKKKPTEDKYRAKASSLGFEMMDYVVAYPSNKNWFYAMFQPKNCWTDQHMDVIFYYLRKKSKLRSMNQYRYTTVNCLFSSHINNTHERYYNNVADDDISTQEHIDRAVAVSVHERSIANVMKGCSIPAALSWHLVDDVYIPVNCDGKFHWVLVVVELNRRLIRVYNSSIGTRKQQHYEEIKKLSWMLPSYLLDSGFFGKNERTIWPELDAYKDKQTGTLLESHVPFNIEYVQGIMQQEEDSMDCGLYVATFAEFLSNQLVIPPDNDGHLANYLRNRYAALLWRYGSDKFKGGYISENDDPPKPKGQFTTPTEQDFVNID</sequence>
<evidence type="ECO:0000256" key="2">
    <source>
        <dbReference type="ARBA" id="ARBA00022670"/>
    </source>
</evidence>
<dbReference type="PROSITE" id="PS50600">
    <property type="entry name" value="ULP_PROTEASE"/>
    <property type="match status" value="1"/>
</dbReference>
<dbReference type="Pfam" id="PF02902">
    <property type="entry name" value="Peptidase_C48"/>
    <property type="match status" value="1"/>
</dbReference>
<feature type="region of interest" description="Disordered" evidence="4">
    <location>
        <begin position="923"/>
        <end position="949"/>
    </location>
</feature>
<evidence type="ECO:0000256" key="4">
    <source>
        <dbReference type="SAM" id="MobiDB-lite"/>
    </source>
</evidence>
<dbReference type="Proteomes" id="UP000826656">
    <property type="component" value="Unassembled WGS sequence"/>
</dbReference>
<feature type="domain" description="Ubiquitin-like protease family profile" evidence="5">
    <location>
        <begin position="647"/>
        <end position="885"/>
    </location>
</feature>
<evidence type="ECO:0000259" key="5">
    <source>
        <dbReference type="PROSITE" id="PS50600"/>
    </source>
</evidence>
<dbReference type="SUPFAM" id="SSF54001">
    <property type="entry name" value="Cysteine proteinases"/>
    <property type="match status" value="1"/>
</dbReference>